<evidence type="ECO:0000313" key="2">
    <source>
        <dbReference type="EMBL" id="ACB94432.1"/>
    </source>
</evidence>
<keyword evidence="2" id="KW-0223">Dioxygenase</keyword>
<dbReference type="PANTHER" id="PTHR20883">
    <property type="entry name" value="PHYTANOYL-COA DIOXYGENASE DOMAIN CONTAINING 1"/>
    <property type="match status" value="1"/>
</dbReference>
<dbReference type="AlphaFoldDB" id="B2IH18"/>
<dbReference type="RefSeq" id="WP_012383789.1">
    <property type="nucleotide sequence ID" value="NC_010581.1"/>
</dbReference>
<dbReference type="eggNOG" id="COG5285">
    <property type="taxonomic scope" value="Bacteria"/>
</dbReference>
<dbReference type="GO" id="GO:0016706">
    <property type="term" value="F:2-oxoglutarate-dependent dioxygenase activity"/>
    <property type="evidence" value="ECO:0007669"/>
    <property type="project" value="UniProtKB-ARBA"/>
</dbReference>
<accession>B2IH18</accession>
<dbReference type="GO" id="GO:0005506">
    <property type="term" value="F:iron ion binding"/>
    <property type="evidence" value="ECO:0007669"/>
    <property type="project" value="UniProtKB-ARBA"/>
</dbReference>
<gene>
    <name evidence="2" type="ordered locus">Bind_0782</name>
</gene>
<protein>
    <submittedName>
        <fullName evidence="2">Phytanoyl-CoA dioxygenase</fullName>
    </submittedName>
</protein>
<dbReference type="EMBL" id="CP001016">
    <property type="protein sequence ID" value="ACB94432.1"/>
    <property type="molecule type" value="Genomic_DNA"/>
</dbReference>
<sequence length="286" mass="32488">MQRDWREDFSAQGYVICKNILPPDLIDDHVKQVAALCTRYGVVDTASLAALPIETDDQFMQAMLDLHYRNELARKLIFNRIMRHMLSELFGDEPILSFARSSLWEPGNMRAHVDTAFRSPDAPYSVCRTWCALEDIDPESGRFYLIPGSHRTLVPRLCDEVLEENPELLALSQKISEEPASWWRLFARGWPKVNAKVPERIDGNAKLSFDMKKGDVIFFNPALVHGTVDCLNSNGTRKVMICEWTTRAAWAASGFSRPFYEENPAPSVEEDKEEIEPLIAARVAVG</sequence>
<dbReference type="SUPFAM" id="SSF51197">
    <property type="entry name" value="Clavaminate synthase-like"/>
    <property type="match status" value="1"/>
</dbReference>
<dbReference type="Proteomes" id="UP000001695">
    <property type="component" value="Chromosome"/>
</dbReference>
<organism evidence="2 3">
    <name type="scientific">Beijerinckia indica subsp. indica (strain ATCC 9039 / DSM 1715 / NCIMB 8712)</name>
    <dbReference type="NCBI Taxonomy" id="395963"/>
    <lineage>
        <taxon>Bacteria</taxon>
        <taxon>Pseudomonadati</taxon>
        <taxon>Pseudomonadota</taxon>
        <taxon>Alphaproteobacteria</taxon>
        <taxon>Hyphomicrobiales</taxon>
        <taxon>Beijerinckiaceae</taxon>
        <taxon>Beijerinckia</taxon>
    </lineage>
</organism>
<comment type="cofactor">
    <cofactor evidence="1">
        <name>Fe(2+)</name>
        <dbReference type="ChEBI" id="CHEBI:29033"/>
    </cofactor>
</comment>
<dbReference type="STRING" id="395963.Bind_0782"/>
<evidence type="ECO:0000313" key="3">
    <source>
        <dbReference type="Proteomes" id="UP000001695"/>
    </source>
</evidence>
<dbReference type="Gene3D" id="2.60.120.620">
    <property type="entry name" value="q2cbj1_9rhob like domain"/>
    <property type="match status" value="1"/>
</dbReference>
<reference evidence="2 3" key="2">
    <citation type="journal article" date="2010" name="J. Bacteriol.">
        <title>Complete genome sequence of Beijerinckia indica subsp. indica.</title>
        <authorList>
            <person name="Tamas I."/>
            <person name="Dedysh S.N."/>
            <person name="Liesack W."/>
            <person name="Stott M.B."/>
            <person name="Alam M."/>
            <person name="Murrell J.C."/>
            <person name="Dunfield P.F."/>
        </authorList>
    </citation>
    <scope>NUCLEOTIDE SEQUENCE [LARGE SCALE GENOMIC DNA]</scope>
    <source>
        <strain evidence="3">ATCC 9039 / DSM 1715 / NCIMB 8712</strain>
    </source>
</reference>
<evidence type="ECO:0000256" key="1">
    <source>
        <dbReference type="ARBA" id="ARBA00001954"/>
    </source>
</evidence>
<dbReference type="PANTHER" id="PTHR20883:SF48">
    <property type="entry name" value="ECTOINE DIOXYGENASE"/>
    <property type="match status" value="1"/>
</dbReference>
<keyword evidence="2" id="KW-0560">Oxidoreductase</keyword>
<dbReference type="Pfam" id="PF05721">
    <property type="entry name" value="PhyH"/>
    <property type="match status" value="1"/>
</dbReference>
<dbReference type="InterPro" id="IPR008775">
    <property type="entry name" value="Phytyl_CoA_dOase-like"/>
</dbReference>
<dbReference type="HOGENOM" id="CLU_972040_0_0_5"/>
<proteinExistence type="predicted"/>
<name>B2IH18_BEII9</name>
<keyword evidence="3" id="KW-1185">Reference proteome</keyword>
<dbReference type="KEGG" id="bid:Bind_0782"/>
<reference evidence="3" key="1">
    <citation type="submission" date="2008-03" db="EMBL/GenBank/DDBJ databases">
        <title>Complete sequence of chromosome of Beijerinckia indica subsp. indica ATCC 9039.</title>
        <authorList>
            <consortium name="US DOE Joint Genome Institute"/>
            <person name="Copeland A."/>
            <person name="Lucas S."/>
            <person name="Lapidus A."/>
            <person name="Glavina del Rio T."/>
            <person name="Dalin E."/>
            <person name="Tice H."/>
            <person name="Bruce D."/>
            <person name="Goodwin L."/>
            <person name="Pitluck S."/>
            <person name="LaButti K."/>
            <person name="Schmutz J."/>
            <person name="Larimer F."/>
            <person name="Land M."/>
            <person name="Hauser L."/>
            <person name="Kyrpides N."/>
            <person name="Mikhailova N."/>
            <person name="Dunfield P.F."/>
            <person name="Dedysh S.N."/>
            <person name="Liesack W."/>
            <person name="Saw J.H."/>
            <person name="Alam M."/>
            <person name="Chen Y."/>
            <person name="Murrell J.C."/>
            <person name="Richardson P."/>
        </authorList>
    </citation>
    <scope>NUCLEOTIDE SEQUENCE [LARGE SCALE GENOMIC DNA]</scope>
    <source>
        <strain evidence="3">ATCC 9039 / DSM 1715 / NCIMB 8712</strain>
    </source>
</reference>
<dbReference type="OrthoDB" id="2560571at2"/>